<gene>
    <name evidence="1" type="primary">KIAA0913</name>
</gene>
<name>L8E9R3_HUMAN</name>
<organism evidence="1">
    <name type="scientific">Homo sapiens</name>
    <name type="common">Human</name>
    <dbReference type="NCBI Taxonomy" id="9606"/>
    <lineage>
        <taxon>Eukaryota</taxon>
        <taxon>Metazoa</taxon>
        <taxon>Chordata</taxon>
        <taxon>Craniata</taxon>
        <taxon>Vertebrata</taxon>
        <taxon>Euteleostomi</taxon>
        <taxon>Mammalia</taxon>
        <taxon>Eutheria</taxon>
        <taxon>Euarchontoglires</taxon>
        <taxon>Primates</taxon>
        <taxon>Haplorrhini</taxon>
        <taxon>Catarrhini</taxon>
        <taxon>Hominidae</taxon>
        <taxon>Homo</taxon>
    </lineage>
</organism>
<protein>
    <submittedName>
        <fullName evidence="1">Alternative protein KIAA0913</fullName>
    </submittedName>
</protein>
<dbReference type="AlphaFoldDB" id="L8E9R3"/>
<sequence>MAQTVSGAQFPHWRRWRRWQWRYQNARWTGDPIGGAVSKAGGISYPI</sequence>
<dbReference type="EMBL" id="HF583984">
    <property type="protein sequence ID" value="CCQ43481.1"/>
    <property type="molecule type" value="Genomic_DNA"/>
</dbReference>
<reference evidence="1" key="1">
    <citation type="journal article" date="2013" name="PLoS ONE">
        <title>Direct detection of alternative open reading frames translation products in human significantly expands the proteome.</title>
        <authorList>
            <person name="Vanderperre B."/>
            <person name="Lucier J.-F."/>
            <person name="Motard J."/>
            <person name="Tremblay G."/>
            <person name="Vanderperre S."/>
            <person name="Wisztorski M."/>
            <person name="Salzet M."/>
            <person name="Boisvert F.-M."/>
            <person name="Roucou X."/>
        </authorList>
    </citation>
    <scope>NUCLEOTIDE SEQUENCE</scope>
</reference>
<accession>L8E9R3</accession>
<evidence type="ECO:0000313" key="1">
    <source>
        <dbReference type="EMBL" id="CCQ43481.1"/>
    </source>
</evidence>
<dbReference type="ChiTaRS" id="ZSWIM8">
    <property type="organism name" value="human"/>
</dbReference>
<proteinExistence type="predicted"/>